<dbReference type="PANTHER" id="PTHR32309:SF31">
    <property type="entry name" value="CAPSULAR EXOPOLYSACCHARIDE FAMILY"/>
    <property type="match status" value="1"/>
</dbReference>
<dbReference type="RefSeq" id="WP_346060261.1">
    <property type="nucleotide sequence ID" value="NZ_BAAAVQ010000076.1"/>
</dbReference>
<keyword evidence="10" id="KW-1185">Reference proteome</keyword>
<evidence type="ECO:0000256" key="3">
    <source>
        <dbReference type="ARBA" id="ARBA00022475"/>
    </source>
</evidence>
<evidence type="ECO:0000256" key="6">
    <source>
        <dbReference type="ARBA" id="ARBA00023136"/>
    </source>
</evidence>
<feature type="domain" description="Polysaccharide chain length determinant N-terminal" evidence="8">
    <location>
        <begin position="37"/>
        <end position="104"/>
    </location>
</feature>
<comment type="similarity">
    <text evidence="2">Belongs to the CpsC/CapA family.</text>
</comment>
<evidence type="ECO:0000313" key="9">
    <source>
        <dbReference type="EMBL" id="MFC4715721.1"/>
    </source>
</evidence>
<dbReference type="PANTHER" id="PTHR32309">
    <property type="entry name" value="TYROSINE-PROTEIN KINASE"/>
    <property type="match status" value="1"/>
</dbReference>
<proteinExistence type="inferred from homology"/>
<evidence type="ECO:0000256" key="7">
    <source>
        <dbReference type="SAM" id="Phobius"/>
    </source>
</evidence>
<evidence type="ECO:0000256" key="5">
    <source>
        <dbReference type="ARBA" id="ARBA00022989"/>
    </source>
</evidence>
<feature type="transmembrane region" description="Helical" evidence="7">
    <location>
        <begin position="50"/>
        <end position="68"/>
    </location>
</feature>
<comment type="subcellular location">
    <subcellularLocation>
        <location evidence="1">Cell membrane</location>
        <topology evidence="1">Multi-pass membrane protein</topology>
    </subcellularLocation>
</comment>
<keyword evidence="3" id="KW-1003">Cell membrane</keyword>
<evidence type="ECO:0000313" key="10">
    <source>
        <dbReference type="Proteomes" id="UP001595884"/>
    </source>
</evidence>
<organism evidence="9 10">
    <name type="scientific">Glutamicibacter bergerei</name>
    <dbReference type="NCBI Taxonomy" id="256702"/>
    <lineage>
        <taxon>Bacteria</taxon>
        <taxon>Bacillati</taxon>
        <taxon>Actinomycetota</taxon>
        <taxon>Actinomycetes</taxon>
        <taxon>Micrococcales</taxon>
        <taxon>Micrococcaceae</taxon>
        <taxon>Glutamicibacter</taxon>
    </lineage>
</organism>
<dbReference type="Pfam" id="PF02706">
    <property type="entry name" value="Wzz"/>
    <property type="match status" value="1"/>
</dbReference>
<gene>
    <name evidence="9" type="ORF">ACFO7V_06165</name>
</gene>
<dbReference type="Gene3D" id="3.40.50.300">
    <property type="entry name" value="P-loop containing nucleotide triphosphate hydrolases"/>
    <property type="match status" value="1"/>
</dbReference>
<dbReference type="Proteomes" id="UP001595884">
    <property type="component" value="Unassembled WGS sequence"/>
</dbReference>
<keyword evidence="6 7" id="KW-0472">Membrane</keyword>
<keyword evidence="4 7" id="KW-0812">Transmembrane</keyword>
<dbReference type="InterPro" id="IPR003856">
    <property type="entry name" value="LPS_length_determ_N"/>
</dbReference>
<dbReference type="EMBL" id="JBHSHE010000022">
    <property type="protein sequence ID" value="MFC4715721.1"/>
    <property type="molecule type" value="Genomic_DNA"/>
</dbReference>
<keyword evidence="5 7" id="KW-1133">Transmembrane helix</keyword>
<dbReference type="SUPFAM" id="SSF52540">
    <property type="entry name" value="P-loop containing nucleoside triphosphate hydrolases"/>
    <property type="match status" value="1"/>
</dbReference>
<accession>A0ABV9MKL6</accession>
<protein>
    <submittedName>
        <fullName evidence="9">Wzz/FepE/Etk N-terminal domain-containing protein</fullName>
    </submittedName>
</protein>
<comment type="caution">
    <text evidence="9">The sequence shown here is derived from an EMBL/GenBank/DDBJ whole genome shotgun (WGS) entry which is preliminary data.</text>
</comment>
<name>A0ABV9MKL6_9MICC</name>
<evidence type="ECO:0000256" key="2">
    <source>
        <dbReference type="ARBA" id="ARBA00006683"/>
    </source>
</evidence>
<dbReference type="InterPro" id="IPR027417">
    <property type="entry name" value="P-loop_NTPase"/>
</dbReference>
<evidence type="ECO:0000256" key="1">
    <source>
        <dbReference type="ARBA" id="ARBA00004651"/>
    </source>
</evidence>
<reference evidence="10" key="1">
    <citation type="journal article" date="2019" name="Int. J. Syst. Evol. Microbiol.">
        <title>The Global Catalogue of Microorganisms (GCM) 10K type strain sequencing project: providing services to taxonomists for standard genome sequencing and annotation.</title>
        <authorList>
            <consortium name="The Broad Institute Genomics Platform"/>
            <consortium name="The Broad Institute Genome Sequencing Center for Infectious Disease"/>
            <person name="Wu L."/>
            <person name="Ma J."/>
        </authorList>
    </citation>
    <scope>NUCLEOTIDE SEQUENCE [LARGE SCALE GENOMIC DNA]</scope>
    <source>
        <strain evidence="10">CGMCC 1.12849</strain>
    </source>
</reference>
<evidence type="ECO:0000259" key="8">
    <source>
        <dbReference type="Pfam" id="PF02706"/>
    </source>
</evidence>
<evidence type="ECO:0000256" key="4">
    <source>
        <dbReference type="ARBA" id="ARBA00022692"/>
    </source>
</evidence>
<sequence length="466" mass="50091">MTKNVELPIAVPVSTQQTSVREIYRMHSPLPTETQAMELSDYFRVIRTRWVWIFLAAAIGVALSFGITSMMTPVYKSKASLFIQVDSPGDTSYARSQFALQRVGSYPQLIGDPALITQVAREIGGGIDFQTVKASLTAVNPSETVLVSVTAEADDPRQAADLANTAAVVLASNIEKLENVNPKVLTVTAELSVRATPPVDPISPRKSLNLVLGLVAGLSLGLLLAIFVDRIDPRILRAKDTERIVKLPVLGTVSKEHRRTDRSSRSKANGYRQLISHVLLANDGHLPQRILVLSANDETEFDGEQLASALASMGKKAVLVYGDGHDQPSQSAGLVDAGVTEVLTGGASLNTAVLIRDEIPMGVLRAGTERPALRNFDVVAQLEPLITELEAVYDVVIIMTTTNAEPLDGAAVALHCDCVLVTAKMRKTTYGKLNEIVEDLSAVRVGATGLVLTGNRSAGGRRWSIR</sequence>
<dbReference type="InterPro" id="IPR050445">
    <property type="entry name" value="Bact_polysacc_biosynth/exp"/>
</dbReference>